<evidence type="ECO:0000313" key="2">
    <source>
        <dbReference type="EMBL" id="CAI2359634.1"/>
    </source>
</evidence>
<dbReference type="Proteomes" id="UP001295684">
    <property type="component" value="Unassembled WGS sequence"/>
</dbReference>
<feature type="region of interest" description="Disordered" evidence="1">
    <location>
        <begin position="63"/>
        <end position="86"/>
    </location>
</feature>
<feature type="compositionally biased region" description="Polar residues" evidence="1">
    <location>
        <begin position="74"/>
        <end position="86"/>
    </location>
</feature>
<comment type="caution">
    <text evidence="2">The sequence shown here is derived from an EMBL/GenBank/DDBJ whole genome shotgun (WGS) entry which is preliminary data.</text>
</comment>
<protein>
    <submittedName>
        <fullName evidence="2">Uncharacterized protein</fullName>
    </submittedName>
</protein>
<feature type="compositionally biased region" description="Basic and acidic residues" evidence="1">
    <location>
        <begin position="63"/>
        <end position="72"/>
    </location>
</feature>
<proteinExistence type="predicted"/>
<keyword evidence="3" id="KW-1185">Reference proteome</keyword>
<organism evidence="2 3">
    <name type="scientific">Euplotes crassus</name>
    <dbReference type="NCBI Taxonomy" id="5936"/>
    <lineage>
        <taxon>Eukaryota</taxon>
        <taxon>Sar</taxon>
        <taxon>Alveolata</taxon>
        <taxon>Ciliophora</taxon>
        <taxon>Intramacronucleata</taxon>
        <taxon>Spirotrichea</taxon>
        <taxon>Hypotrichia</taxon>
        <taxon>Euplotida</taxon>
        <taxon>Euplotidae</taxon>
        <taxon>Moneuplotes</taxon>
    </lineage>
</organism>
<accession>A0AAD1U3R1</accession>
<sequence length="307" mass="35271">MISSQRDQYGFVKVSESGYFCATETQMVFPGSVFENVNSNCLIEDISCINQELDKSNKDLRKSKVNDRDRKVVQQASPTEASEQQEITLQNQVTESIFDAPKVIKQNTRTSQLVKNPDLDKVVLPSQAQKITIPKCEKTLGTLKSVSSADEELSWTRESSSGRKDVKLKTALRLVKRLFKNIFKFKNHKLVEKRFVNCEMDEVCDSMRAMLAEIFDANDLTDDLLYYTIGIINPKWKARLDCGPELKNQIGMFHRCCQTFSMKRIRKLLKCKNFRTLCAHLTQVLEDPRVDILRKILETNPMSDPLE</sequence>
<reference evidence="2" key="1">
    <citation type="submission" date="2023-07" db="EMBL/GenBank/DDBJ databases">
        <authorList>
            <consortium name="AG Swart"/>
            <person name="Singh M."/>
            <person name="Singh A."/>
            <person name="Seah K."/>
            <person name="Emmerich C."/>
        </authorList>
    </citation>
    <scope>NUCLEOTIDE SEQUENCE</scope>
    <source>
        <strain evidence="2">DP1</strain>
    </source>
</reference>
<dbReference type="EMBL" id="CAMPGE010000871">
    <property type="protein sequence ID" value="CAI2359634.1"/>
    <property type="molecule type" value="Genomic_DNA"/>
</dbReference>
<gene>
    <name evidence="2" type="ORF">ECRASSUSDP1_LOCUS926</name>
</gene>
<evidence type="ECO:0000313" key="3">
    <source>
        <dbReference type="Proteomes" id="UP001295684"/>
    </source>
</evidence>
<name>A0AAD1U3R1_EUPCR</name>
<evidence type="ECO:0000256" key="1">
    <source>
        <dbReference type="SAM" id="MobiDB-lite"/>
    </source>
</evidence>
<dbReference type="AlphaFoldDB" id="A0AAD1U3R1"/>